<dbReference type="InterPro" id="IPR024705">
    <property type="entry name" value="Ssp411"/>
</dbReference>
<comment type="caution">
    <text evidence="2">The sequence shown here is derived from an EMBL/GenBank/DDBJ whole genome shotgun (WGS) entry which is preliminary data.</text>
</comment>
<feature type="domain" description="Spermatogenesis-associated protein 20-like TRX" evidence="1">
    <location>
        <begin position="8"/>
        <end position="168"/>
    </location>
</feature>
<accession>A0A7C1FH80</accession>
<proteinExistence type="predicted"/>
<dbReference type="Gene3D" id="3.40.30.10">
    <property type="entry name" value="Glutaredoxin"/>
    <property type="match status" value="1"/>
</dbReference>
<dbReference type="SUPFAM" id="SSF48208">
    <property type="entry name" value="Six-hairpin glycosidases"/>
    <property type="match status" value="1"/>
</dbReference>
<evidence type="ECO:0000259" key="1">
    <source>
        <dbReference type="Pfam" id="PF03190"/>
    </source>
</evidence>
<dbReference type="PANTHER" id="PTHR42899:SF1">
    <property type="entry name" value="SPERMATOGENESIS-ASSOCIATED PROTEIN 20"/>
    <property type="match status" value="1"/>
</dbReference>
<evidence type="ECO:0000313" key="2">
    <source>
        <dbReference type="EMBL" id="HDX32717.1"/>
    </source>
</evidence>
<dbReference type="CDD" id="cd02955">
    <property type="entry name" value="SSP411"/>
    <property type="match status" value="1"/>
</dbReference>
<dbReference type="Pfam" id="PF03190">
    <property type="entry name" value="Thioredox_DsbH"/>
    <property type="match status" value="1"/>
</dbReference>
<dbReference type="PIRSF" id="PIRSF006402">
    <property type="entry name" value="UCP006402_thioredoxin"/>
    <property type="match status" value="1"/>
</dbReference>
<dbReference type="AlphaFoldDB" id="A0A7C1FH80"/>
<dbReference type="InterPro" id="IPR036249">
    <property type="entry name" value="Thioredoxin-like_sf"/>
</dbReference>
<dbReference type="InterPro" id="IPR004879">
    <property type="entry name" value="Ssp411-like_TRX"/>
</dbReference>
<dbReference type="PANTHER" id="PTHR42899">
    <property type="entry name" value="SPERMATOGENESIS-ASSOCIATED PROTEIN 20"/>
    <property type="match status" value="1"/>
</dbReference>
<dbReference type="InterPro" id="IPR012341">
    <property type="entry name" value="6hp_glycosidase-like_sf"/>
</dbReference>
<sequence length="689" mass="78276">MSTHQHINRLIHETSPYLLQHAHNPVDWYPWGEEALQRARAEDKPIFLSIGYSACHWCHVMERESFEDEETAALMNELFVNIKVDREERPDLDAIYMDAVQAMTGQGGWPMSVWLTPDGKPFYGGTYFPKEPRYGMPSFQQVLRAVAEAYRERREMVEGQAERLASMLRRTASLRAEGGELGEEILEEALGQMRQYFDEEEGGFGSQPKFPQPMTLDFALTQYVRTGNLDALYMAELTLEKMAYGGIYDQLGGGFHRYSVDAIWLVPHFEKMLYDNAQLLRTYLHAWQVTQRPLFRRVVEETIDYVLREMTAPDGGFYSTQDADSEGHEGKFFLWSQQEIESLLDPHTAAIFCDYYGVSAPGNFEGKNILSVVRSVEQVAQRFRISEAEVEEALRRARAILFAHREKRVKPARDEKILTEWNGLMIHALAECGVVLERPDALTAAVRAAEFILAQMSQPDGRLYRSYKDGRARFNAYLEDYASLIRGLIALYEATFDLRWLGEATRLAQIMFEQFHDPAGGFFQTGVDHEQLVARRKDFVDNAVPSGNSLAAEALLRLSVFLDKPEYRTEAGRILLMMKDAMARQPTGFGRLLCVLDAYLSPSQEIVIVGRRDDPATAALLAEVRRRFLPHAILALKEPEQESVLPLLQGRTLVDGKATAYVCENYACKLPVTSAEALATMLDALIHHP</sequence>
<dbReference type="GO" id="GO:0005975">
    <property type="term" value="P:carbohydrate metabolic process"/>
    <property type="evidence" value="ECO:0007669"/>
    <property type="project" value="InterPro"/>
</dbReference>
<gene>
    <name evidence="2" type="ORF">ENQ20_14695</name>
</gene>
<dbReference type="SUPFAM" id="SSF52833">
    <property type="entry name" value="Thioredoxin-like"/>
    <property type="match status" value="1"/>
</dbReference>
<dbReference type="EMBL" id="DSMG01000151">
    <property type="protein sequence ID" value="HDX32717.1"/>
    <property type="molecule type" value="Genomic_DNA"/>
</dbReference>
<name>A0A7C1FH80_9CHLR</name>
<protein>
    <submittedName>
        <fullName evidence="2">Thioredoxin domain-containing protein</fullName>
    </submittedName>
</protein>
<reference evidence="2" key="1">
    <citation type="journal article" date="2020" name="mSystems">
        <title>Genome- and Community-Level Interaction Insights into Carbon Utilization and Element Cycling Functions of Hydrothermarchaeota in Hydrothermal Sediment.</title>
        <authorList>
            <person name="Zhou Z."/>
            <person name="Liu Y."/>
            <person name="Xu W."/>
            <person name="Pan J."/>
            <person name="Luo Z.H."/>
            <person name="Li M."/>
        </authorList>
    </citation>
    <scope>NUCLEOTIDE SEQUENCE [LARGE SCALE GENOMIC DNA]</scope>
    <source>
        <strain evidence="2">SpSt-289</strain>
    </source>
</reference>
<dbReference type="InterPro" id="IPR008928">
    <property type="entry name" value="6-hairpin_glycosidase_sf"/>
</dbReference>
<dbReference type="Gene3D" id="1.50.10.10">
    <property type="match status" value="1"/>
</dbReference>
<organism evidence="2">
    <name type="scientific">Caldilinea aerophila</name>
    <dbReference type="NCBI Taxonomy" id="133453"/>
    <lineage>
        <taxon>Bacteria</taxon>
        <taxon>Bacillati</taxon>
        <taxon>Chloroflexota</taxon>
        <taxon>Caldilineae</taxon>
        <taxon>Caldilineales</taxon>
        <taxon>Caldilineaceae</taxon>
        <taxon>Caldilinea</taxon>
    </lineage>
</organism>